<dbReference type="EMBL" id="KK198754">
    <property type="protein sequence ID" value="KCW84036.1"/>
    <property type="molecule type" value="Genomic_DNA"/>
</dbReference>
<organism evidence="1">
    <name type="scientific">Eucalyptus grandis</name>
    <name type="common">Flooded gum</name>
    <dbReference type="NCBI Taxonomy" id="71139"/>
    <lineage>
        <taxon>Eukaryota</taxon>
        <taxon>Viridiplantae</taxon>
        <taxon>Streptophyta</taxon>
        <taxon>Embryophyta</taxon>
        <taxon>Tracheophyta</taxon>
        <taxon>Spermatophyta</taxon>
        <taxon>Magnoliopsida</taxon>
        <taxon>eudicotyledons</taxon>
        <taxon>Gunneridae</taxon>
        <taxon>Pentapetalae</taxon>
        <taxon>rosids</taxon>
        <taxon>malvids</taxon>
        <taxon>Myrtales</taxon>
        <taxon>Myrtaceae</taxon>
        <taxon>Myrtoideae</taxon>
        <taxon>Eucalypteae</taxon>
        <taxon>Eucalyptus</taxon>
    </lineage>
</organism>
<dbReference type="InParanoid" id="A0A059D0V7"/>
<protein>
    <submittedName>
        <fullName evidence="1">Uncharacterized protein</fullName>
    </submittedName>
</protein>
<sequence>MRKERGENVEKILGTIKVPRNLCFDPFTLRHLSLGPATSALSSLPLLCFCLSSFSSHSLQNNSWPVASLGSVGRRKDDFRLKFLSPHFNFSGFVSLSPRGRADKE</sequence>
<proteinExistence type="predicted"/>
<name>A0A059D0V7_EUCGR</name>
<dbReference type="AlphaFoldDB" id="A0A059D0V7"/>
<evidence type="ECO:0000313" key="1">
    <source>
        <dbReference type="EMBL" id="KCW84036.1"/>
    </source>
</evidence>
<gene>
    <name evidence="1" type="ORF">EUGRSUZ_B00912</name>
</gene>
<reference evidence="1" key="1">
    <citation type="submission" date="2013-07" db="EMBL/GenBank/DDBJ databases">
        <title>The genome of Eucalyptus grandis.</title>
        <authorList>
            <person name="Schmutz J."/>
            <person name="Hayes R."/>
            <person name="Myburg A."/>
            <person name="Tuskan G."/>
            <person name="Grattapaglia D."/>
            <person name="Rokhsar D.S."/>
        </authorList>
    </citation>
    <scope>NUCLEOTIDE SEQUENCE</scope>
    <source>
        <tissue evidence="1">Leaf extractions</tissue>
    </source>
</reference>
<dbReference type="Gramene" id="KCW84036">
    <property type="protein sequence ID" value="KCW84036"/>
    <property type="gene ID" value="EUGRSUZ_B00912"/>
</dbReference>
<accession>A0A059D0V7</accession>